<evidence type="ECO:0000313" key="7">
    <source>
        <dbReference type="Proteomes" id="UP000460135"/>
    </source>
</evidence>
<evidence type="ECO:0000256" key="3">
    <source>
        <dbReference type="SAM" id="SignalP"/>
    </source>
</evidence>
<evidence type="ECO:0000313" key="5">
    <source>
        <dbReference type="EMBL" id="KAA3797470.1"/>
    </source>
</evidence>
<proteinExistence type="predicted"/>
<keyword evidence="2 5" id="KW-0456">Lyase</keyword>
<protein>
    <submittedName>
        <fullName evidence="5">Alginate lyase family protein</fullName>
    </submittedName>
</protein>
<comment type="caution">
    <text evidence="5">The sequence shown here is derived from an EMBL/GenBank/DDBJ whole genome shotgun (WGS) entry which is preliminary data.</text>
</comment>
<keyword evidence="1 3" id="KW-0732">Signal</keyword>
<evidence type="ECO:0000256" key="2">
    <source>
        <dbReference type="ARBA" id="ARBA00023239"/>
    </source>
</evidence>
<dbReference type="InterPro" id="IPR008929">
    <property type="entry name" value="Chondroitin_lyas"/>
</dbReference>
<feature type="chain" id="PRO_5042714053" evidence="3">
    <location>
        <begin position="21"/>
        <end position="392"/>
    </location>
</feature>
<dbReference type="EMBL" id="VWLX01000035">
    <property type="protein sequence ID" value="KAA3797470.1"/>
    <property type="molecule type" value="Genomic_DNA"/>
</dbReference>
<dbReference type="AlphaFoldDB" id="A0A413UTS1"/>
<evidence type="ECO:0000256" key="1">
    <source>
        <dbReference type="ARBA" id="ARBA00022729"/>
    </source>
</evidence>
<dbReference type="SUPFAM" id="SSF48230">
    <property type="entry name" value="Chondroitin AC/alginate lyase"/>
    <property type="match status" value="1"/>
</dbReference>
<dbReference type="GO" id="GO:0016829">
    <property type="term" value="F:lyase activity"/>
    <property type="evidence" value="ECO:0007669"/>
    <property type="project" value="UniProtKB-KW"/>
</dbReference>
<organism evidence="5 7">
    <name type="scientific">Bacteroides ovatus</name>
    <dbReference type="NCBI Taxonomy" id="28116"/>
    <lineage>
        <taxon>Bacteria</taxon>
        <taxon>Pseudomonadati</taxon>
        <taxon>Bacteroidota</taxon>
        <taxon>Bacteroidia</taxon>
        <taxon>Bacteroidales</taxon>
        <taxon>Bacteroidaceae</taxon>
        <taxon>Bacteroides</taxon>
    </lineage>
</organism>
<reference evidence="5 7" key="1">
    <citation type="journal article" date="2019" name="Nat. Med.">
        <title>A library of human gut bacterial isolates paired with longitudinal multiomics data enables mechanistic microbiome research.</title>
        <authorList>
            <person name="Poyet M."/>
            <person name="Groussin M."/>
            <person name="Gibbons S.M."/>
            <person name="Avila-Pacheco J."/>
            <person name="Jiang X."/>
            <person name="Kearney S.M."/>
            <person name="Perrotta A.R."/>
            <person name="Berdy B."/>
            <person name="Zhao S."/>
            <person name="Lieberman T.D."/>
            <person name="Swanson P.K."/>
            <person name="Smith M."/>
            <person name="Roesemann S."/>
            <person name="Alexander J.E."/>
            <person name="Rich S.A."/>
            <person name="Livny J."/>
            <person name="Vlamakis H."/>
            <person name="Clish C."/>
            <person name="Bullock K."/>
            <person name="Deik A."/>
            <person name="Scott J."/>
            <person name="Pierce K.A."/>
            <person name="Xavier R.J."/>
            <person name="Alm E.J."/>
        </authorList>
    </citation>
    <scope>NUCLEOTIDE SEQUENCE [LARGE SCALE GENOMIC DNA]</scope>
    <source>
        <strain evidence="5 7">BIOML-A183</strain>
    </source>
</reference>
<dbReference type="Proteomes" id="UP001215078">
    <property type="component" value="Unassembled WGS sequence"/>
</dbReference>
<evidence type="ECO:0000259" key="4">
    <source>
        <dbReference type="Pfam" id="PF05426"/>
    </source>
</evidence>
<accession>A0A413UTS1</accession>
<dbReference type="Pfam" id="PF05426">
    <property type="entry name" value="Alginate_lyase"/>
    <property type="match status" value="1"/>
</dbReference>
<gene>
    <name evidence="5" type="ORF">F3F51_27735</name>
    <name evidence="6" type="ORF">PQ628_25475</name>
</gene>
<name>A0A413UTS1_BACOV</name>
<dbReference type="InterPro" id="IPR008397">
    <property type="entry name" value="Alginate_lyase_dom"/>
</dbReference>
<sequence>MKKYIVIVFTGLLMSIPALAQLFWNKANMRNVKMQIDKQPYKSAYDALIKKADLYLLEPHLSVVNDKDHIPASGDIHDYMSIGRYTWPDTTKADGLPYIERDGYTNPEYYTYDREVLLKMVDRVKTFTLAWYFSDDSRYASAAVGQIRVWFLKKETYMNPNMYYGQIVKGYTYLNATAVLDGAGFVDMIDALYLLDDYHSWMWHRDLKRVKKWFGQFLDWIETSDQGVRQNKSRDNTGTSYDLQRLAYNLYCGRVENAQEILNNFVEKRILKQIDDEGVQVEEIKRTSSFGYSVSNISVMMNFIIIACNQGLQLTPESLTRFYKAVNYLIPYLDENKQWPYQEISNMKYYRKRLCFELFRIETCIDKSKTNYLKLYEKYGKMSDNDINVLLY</sequence>
<dbReference type="Proteomes" id="UP000460135">
    <property type="component" value="Unassembled WGS sequence"/>
</dbReference>
<dbReference type="Gene3D" id="1.50.10.100">
    <property type="entry name" value="Chondroitin AC/alginate lyase"/>
    <property type="match status" value="1"/>
</dbReference>
<dbReference type="GO" id="GO:0042597">
    <property type="term" value="C:periplasmic space"/>
    <property type="evidence" value="ECO:0007669"/>
    <property type="project" value="InterPro"/>
</dbReference>
<dbReference type="EMBL" id="JAQQPO010000050">
    <property type="protein sequence ID" value="MDC7961553.1"/>
    <property type="molecule type" value="Genomic_DNA"/>
</dbReference>
<evidence type="ECO:0000313" key="6">
    <source>
        <dbReference type="EMBL" id="MDC7961553.1"/>
    </source>
</evidence>
<reference evidence="6" key="2">
    <citation type="submission" date="2022-10" db="EMBL/GenBank/DDBJ databases">
        <title>Human gut microbiome strain richness.</title>
        <authorList>
            <person name="Chen-Liaw A."/>
        </authorList>
    </citation>
    <scope>NUCLEOTIDE SEQUENCE</scope>
    <source>
        <strain evidence="6">RTP21484st1_H8_RTP21484_190118</strain>
    </source>
</reference>
<dbReference type="RefSeq" id="WP_118029822.1">
    <property type="nucleotide sequence ID" value="NZ_CP072244.1"/>
</dbReference>
<feature type="domain" description="Alginate lyase" evidence="4">
    <location>
        <begin position="64"/>
        <end position="339"/>
    </location>
</feature>
<feature type="signal peptide" evidence="3">
    <location>
        <begin position="1"/>
        <end position="20"/>
    </location>
</feature>